<dbReference type="SUPFAM" id="SSF56747">
    <property type="entry name" value="Prim-pol domain"/>
    <property type="match status" value="1"/>
</dbReference>
<accession>A0A7W9AUQ8</accession>
<sequence>MAEAIRQETYIPPISQGDFMQISQELNTDPMLDVALSYMARIWPVFPCRAADEEFVDEDGIIEILATKTPLTSNGFRGATLNERIVRELWRRNPGAMIGVPTGAPIGAWVLDIDPKHGGPDTLTALEAEHGALPATLTAETTSGGRHYFFKHKAGVRNRGALGAGIDVRGDGGYVIAAGSVPAVGQPYRWLVDMEPVDAPDWLLELVLPRSYDSTTMYQAPSVSGTINDRYVERAVQSELDDLAMEPMGNRNNRLNDAAFRMGTFVGAGALSESEARALLQDVARGWGRDFPRCCKTIDNGLKAGKMHPRQAPEAVNDNTKLVDITRMLDNARAKVDEQREPEAHNDDSEAPPVEDDPTDQPILAATPFQWKDPSTLPRREFAFGRHFIRKYVSVTVAPGGLGKTANSIVEALAMASGKALNGVKPPRRLKVWLFNVEDPRDELERRIMAACIHFNLKPEDIDGHLFLDSGREQELVVAIDDKKGVKIQEPIVEAVAETILANGIDVMIVDPFVSTHQVNENDNGAIDKVAKLWAQIADYTNCSIDIVHHLRKVSDREATVEDARGAVALIGAARSVRVLNRMSEGQANEAGIPGMDRFGYFSITYGKSNLTPLSHRLDWRHIESVALGNGRGLTQPQDHAPVVTEWHWPSSEEVAEGLTDKQKDAIRGAVNGGMYKQAPQAKDWVGHAVAYALGLDIDDEVQKKRTGLITKALFKEGFLAKVEERDPVQRKTTSFVRAV</sequence>
<feature type="region of interest" description="Disordered" evidence="1">
    <location>
        <begin position="334"/>
        <end position="362"/>
    </location>
</feature>
<feature type="domain" description="DNA primase/polymerase bifunctional N-terminal" evidence="2">
    <location>
        <begin position="35"/>
        <end position="203"/>
    </location>
</feature>
<dbReference type="Gene3D" id="3.40.50.300">
    <property type="entry name" value="P-loop containing nucleotide triphosphate hydrolases"/>
    <property type="match status" value="1"/>
</dbReference>
<feature type="compositionally biased region" description="Acidic residues" evidence="1">
    <location>
        <begin position="349"/>
        <end position="359"/>
    </location>
</feature>
<dbReference type="Pfam" id="PF09250">
    <property type="entry name" value="Prim-Pol"/>
    <property type="match status" value="1"/>
</dbReference>
<evidence type="ECO:0000313" key="4">
    <source>
        <dbReference type="Proteomes" id="UP000555546"/>
    </source>
</evidence>
<proteinExistence type="predicted"/>
<reference evidence="3 4" key="1">
    <citation type="submission" date="2020-08" db="EMBL/GenBank/DDBJ databases">
        <title>Genomic Encyclopedia of Type Strains, Phase IV (KMG-IV): sequencing the most valuable type-strain genomes for metagenomic binning, comparative biology and taxonomic classification.</title>
        <authorList>
            <person name="Goeker M."/>
        </authorList>
    </citation>
    <scope>NUCLEOTIDE SEQUENCE [LARGE SCALE GENOMIC DNA]</scope>
    <source>
        <strain evidence="3 4">DSM 26944</strain>
    </source>
</reference>
<dbReference type="Proteomes" id="UP000555546">
    <property type="component" value="Unassembled WGS sequence"/>
</dbReference>
<evidence type="ECO:0000313" key="3">
    <source>
        <dbReference type="EMBL" id="MBB5700654.1"/>
    </source>
</evidence>
<name>A0A7W9AUQ8_9HYPH</name>
<feature type="compositionally biased region" description="Basic and acidic residues" evidence="1">
    <location>
        <begin position="334"/>
        <end position="348"/>
    </location>
</feature>
<comment type="caution">
    <text evidence="3">The sequence shown here is derived from an EMBL/GenBank/DDBJ whole genome shotgun (WGS) entry which is preliminary data.</text>
</comment>
<evidence type="ECO:0000256" key="1">
    <source>
        <dbReference type="SAM" id="MobiDB-lite"/>
    </source>
</evidence>
<protein>
    <recommendedName>
        <fullName evidence="2">DNA primase/polymerase bifunctional N-terminal domain-containing protein</fullName>
    </recommendedName>
</protein>
<dbReference type="CDD" id="cd04859">
    <property type="entry name" value="Prim_Pol"/>
    <property type="match status" value="1"/>
</dbReference>
<dbReference type="SUPFAM" id="SSF52540">
    <property type="entry name" value="P-loop containing nucleoside triphosphate hydrolases"/>
    <property type="match status" value="1"/>
</dbReference>
<dbReference type="InterPro" id="IPR027417">
    <property type="entry name" value="P-loop_NTPase"/>
</dbReference>
<dbReference type="InterPro" id="IPR015330">
    <property type="entry name" value="DNA_primase/pol_bifunc_N"/>
</dbReference>
<dbReference type="AlphaFoldDB" id="A0A7W9AUQ8"/>
<gene>
    <name evidence="3" type="ORF">FHS76_000497</name>
</gene>
<keyword evidence="4" id="KW-1185">Reference proteome</keyword>
<evidence type="ECO:0000259" key="2">
    <source>
        <dbReference type="SMART" id="SM00943"/>
    </source>
</evidence>
<organism evidence="3 4">
    <name type="scientific">Brucella daejeonensis</name>
    <dbReference type="NCBI Taxonomy" id="659015"/>
    <lineage>
        <taxon>Bacteria</taxon>
        <taxon>Pseudomonadati</taxon>
        <taxon>Pseudomonadota</taxon>
        <taxon>Alphaproteobacteria</taxon>
        <taxon>Hyphomicrobiales</taxon>
        <taxon>Brucellaceae</taxon>
        <taxon>Brucella/Ochrobactrum group</taxon>
        <taxon>Brucella</taxon>
    </lineage>
</organism>
<dbReference type="SMART" id="SM00943">
    <property type="entry name" value="Prim-Pol"/>
    <property type="match status" value="1"/>
</dbReference>
<dbReference type="RefSeq" id="WP_235992541.1">
    <property type="nucleotide sequence ID" value="NZ_JACIJG010000002.1"/>
</dbReference>
<dbReference type="EMBL" id="JACIJG010000002">
    <property type="protein sequence ID" value="MBB5700654.1"/>
    <property type="molecule type" value="Genomic_DNA"/>
</dbReference>
<dbReference type="Pfam" id="PF13481">
    <property type="entry name" value="AAA_25"/>
    <property type="match status" value="1"/>
</dbReference>